<dbReference type="CDD" id="cd00293">
    <property type="entry name" value="USP-like"/>
    <property type="match status" value="1"/>
</dbReference>
<name>A0ABS8XFV1_9BURK</name>
<sequence>MKIVFAVDGSAYTRHMLGYVAAHPELVGGGHEFIAVHVTPEVPPHAARHLPKDVLNEYYAEEAEKVLHPVREFARMQGWTLRERHAVGHPGDKLADIVNEERPELLLMGSHGHGAIAGAVLGSVSARVLSRTKVPALLIR</sequence>
<organism evidence="3 4">
    <name type="scientific">Pelomonas caseinilytica</name>
    <dbReference type="NCBI Taxonomy" id="2906763"/>
    <lineage>
        <taxon>Bacteria</taxon>
        <taxon>Pseudomonadati</taxon>
        <taxon>Pseudomonadota</taxon>
        <taxon>Betaproteobacteria</taxon>
        <taxon>Burkholderiales</taxon>
        <taxon>Sphaerotilaceae</taxon>
        <taxon>Roseateles</taxon>
    </lineage>
</organism>
<dbReference type="Gene3D" id="3.40.50.620">
    <property type="entry name" value="HUPs"/>
    <property type="match status" value="1"/>
</dbReference>
<dbReference type="SUPFAM" id="SSF52402">
    <property type="entry name" value="Adenine nucleotide alpha hydrolases-like"/>
    <property type="match status" value="1"/>
</dbReference>
<evidence type="ECO:0000313" key="4">
    <source>
        <dbReference type="Proteomes" id="UP001201463"/>
    </source>
</evidence>
<dbReference type="PANTHER" id="PTHR46268">
    <property type="entry name" value="STRESS RESPONSE PROTEIN NHAX"/>
    <property type="match status" value="1"/>
</dbReference>
<comment type="similarity">
    <text evidence="1">Belongs to the universal stress protein A family.</text>
</comment>
<dbReference type="PANTHER" id="PTHR46268:SF6">
    <property type="entry name" value="UNIVERSAL STRESS PROTEIN UP12"/>
    <property type="match status" value="1"/>
</dbReference>
<evidence type="ECO:0000313" key="3">
    <source>
        <dbReference type="EMBL" id="MCE4539762.1"/>
    </source>
</evidence>
<evidence type="ECO:0000256" key="1">
    <source>
        <dbReference type="ARBA" id="ARBA00008791"/>
    </source>
</evidence>
<protein>
    <submittedName>
        <fullName evidence="3">Universal stress protein</fullName>
    </submittedName>
</protein>
<evidence type="ECO:0000259" key="2">
    <source>
        <dbReference type="Pfam" id="PF00582"/>
    </source>
</evidence>
<dbReference type="InterPro" id="IPR006016">
    <property type="entry name" value="UspA"/>
</dbReference>
<dbReference type="PRINTS" id="PR01438">
    <property type="entry name" value="UNVRSLSTRESS"/>
</dbReference>
<accession>A0ABS8XFV1</accession>
<proteinExistence type="inferred from homology"/>
<gene>
    <name evidence="3" type="ORF">LXT12_21150</name>
</gene>
<keyword evidence="4" id="KW-1185">Reference proteome</keyword>
<dbReference type="EMBL" id="JAJTWT010000010">
    <property type="protein sequence ID" value="MCE4539762.1"/>
    <property type="molecule type" value="Genomic_DNA"/>
</dbReference>
<feature type="domain" description="UspA" evidence="2">
    <location>
        <begin position="2"/>
        <end position="140"/>
    </location>
</feature>
<comment type="caution">
    <text evidence="3">The sequence shown here is derived from an EMBL/GenBank/DDBJ whole genome shotgun (WGS) entry which is preliminary data.</text>
</comment>
<dbReference type="RefSeq" id="WP_233394279.1">
    <property type="nucleotide sequence ID" value="NZ_JAJTWT010000010.1"/>
</dbReference>
<reference evidence="3 4" key="1">
    <citation type="submission" date="2021-12" db="EMBL/GenBank/DDBJ databases">
        <title>Genome seq of p7.</title>
        <authorList>
            <person name="Seo T."/>
        </authorList>
    </citation>
    <scope>NUCLEOTIDE SEQUENCE [LARGE SCALE GENOMIC DNA]</scope>
    <source>
        <strain evidence="3 4">P7</strain>
    </source>
</reference>
<dbReference type="Proteomes" id="UP001201463">
    <property type="component" value="Unassembled WGS sequence"/>
</dbReference>
<dbReference type="InterPro" id="IPR014729">
    <property type="entry name" value="Rossmann-like_a/b/a_fold"/>
</dbReference>
<dbReference type="Pfam" id="PF00582">
    <property type="entry name" value="Usp"/>
    <property type="match status" value="1"/>
</dbReference>
<dbReference type="InterPro" id="IPR006015">
    <property type="entry name" value="Universal_stress_UspA"/>
</dbReference>